<evidence type="ECO:0000256" key="2">
    <source>
        <dbReference type="ARBA" id="ARBA00022679"/>
    </source>
</evidence>
<dbReference type="PANTHER" id="PTHR43464:SF19">
    <property type="entry name" value="UBIQUINONE BIOSYNTHESIS O-METHYLTRANSFERASE, MITOCHONDRIAL"/>
    <property type="match status" value="1"/>
</dbReference>
<evidence type="ECO:0000313" key="6">
    <source>
        <dbReference type="Proteomes" id="UP000291469"/>
    </source>
</evidence>
<reference evidence="5 6" key="1">
    <citation type="submission" date="2019-01" db="EMBL/GenBank/DDBJ databases">
        <title>Egibacter rhizosphaerae EGI 80759T.</title>
        <authorList>
            <person name="Chen D.-D."/>
            <person name="Tian Y."/>
            <person name="Jiao J.-Y."/>
            <person name="Zhang X.-T."/>
            <person name="Zhang Y.-G."/>
            <person name="Zhang Y."/>
            <person name="Xiao M."/>
            <person name="Shu W.-S."/>
            <person name="Li W.-J."/>
        </authorList>
    </citation>
    <scope>NUCLEOTIDE SEQUENCE [LARGE SCALE GENOMIC DNA]</scope>
    <source>
        <strain evidence="5 6">EGI 80759</strain>
    </source>
</reference>
<dbReference type="GO" id="GO:0032259">
    <property type="term" value="P:methylation"/>
    <property type="evidence" value="ECO:0007669"/>
    <property type="project" value="UniProtKB-KW"/>
</dbReference>
<dbReference type="PANTHER" id="PTHR43464">
    <property type="entry name" value="METHYLTRANSFERASE"/>
    <property type="match status" value="1"/>
</dbReference>
<organism evidence="5 6">
    <name type="scientific">Egibacter rhizosphaerae</name>
    <dbReference type="NCBI Taxonomy" id="1670831"/>
    <lineage>
        <taxon>Bacteria</taxon>
        <taxon>Bacillati</taxon>
        <taxon>Actinomycetota</taxon>
        <taxon>Nitriliruptoria</taxon>
        <taxon>Egibacterales</taxon>
        <taxon>Egibacteraceae</taxon>
        <taxon>Egibacter</taxon>
    </lineage>
</organism>
<gene>
    <name evidence="5" type="ORF">ER308_05510</name>
</gene>
<dbReference type="Gene3D" id="3.40.50.150">
    <property type="entry name" value="Vaccinia Virus protein VP39"/>
    <property type="match status" value="1"/>
</dbReference>
<dbReference type="OrthoDB" id="9810247at2"/>
<proteinExistence type="predicted"/>
<protein>
    <submittedName>
        <fullName evidence="5">Class I SAM-dependent methyltransferase</fullName>
    </submittedName>
</protein>
<keyword evidence="2 5" id="KW-0808">Transferase</keyword>
<dbReference type="InterPro" id="IPR029063">
    <property type="entry name" value="SAM-dependent_MTases_sf"/>
</dbReference>
<dbReference type="RefSeq" id="WP_131154051.1">
    <property type="nucleotide sequence ID" value="NZ_CP036402.1"/>
</dbReference>
<keyword evidence="6" id="KW-1185">Reference proteome</keyword>
<accession>A0A411YCV7</accession>
<evidence type="ECO:0000256" key="3">
    <source>
        <dbReference type="ARBA" id="ARBA00022691"/>
    </source>
</evidence>
<name>A0A411YCV7_9ACTN</name>
<dbReference type="InterPro" id="IPR013216">
    <property type="entry name" value="Methyltransf_11"/>
</dbReference>
<sequence>MSSIVRSWPDWWRDEGHPLPLTGERTLPGVSQERYWFARHVAGYALADALIDVPDTRRPQRLLDAGCGEGFGSALLARSHRARRAVVGVDLDPASIAHATTAYGRLAEFCTAEVTNSPFADDAFGAVVASQVIEHLWDVDGWLREVRRVLAPGGTLAVLTPNRRTFTPHQDEPEDPFHTIEFAPPELHERLTRHFASVRLWGVWHGRRLRRVERLHRTTLPTAQADRSPDRWPRWLHRAVTRTRPEDFVPGPPSRARPPTESLDLVAVATARGTAPGRSVAVAH</sequence>
<dbReference type="Proteomes" id="UP000291469">
    <property type="component" value="Chromosome"/>
</dbReference>
<feature type="domain" description="Methyltransferase type 11" evidence="4">
    <location>
        <begin position="63"/>
        <end position="157"/>
    </location>
</feature>
<dbReference type="SUPFAM" id="SSF53335">
    <property type="entry name" value="S-adenosyl-L-methionine-dependent methyltransferases"/>
    <property type="match status" value="1"/>
</dbReference>
<evidence type="ECO:0000256" key="1">
    <source>
        <dbReference type="ARBA" id="ARBA00022603"/>
    </source>
</evidence>
<dbReference type="GO" id="GO:0008757">
    <property type="term" value="F:S-adenosylmethionine-dependent methyltransferase activity"/>
    <property type="evidence" value="ECO:0007669"/>
    <property type="project" value="InterPro"/>
</dbReference>
<dbReference type="KEGG" id="erz:ER308_05510"/>
<keyword evidence="3" id="KW-0949">S-adenosyl-L-methionine</keyword>
<dbReference type="Pfam" id="PF08241">
    <property type="entry name" value="Methyltransf_11"/>
    <property type="match status" value="1"/>
</dbReference>
<keyword evidence="1 5" id="KW-0489">Methyltransferase</keyword>
<dbReference type="AlphaFoldDB" id="A0A411YCV7"/>
<evidence type="ECO:0000313" key="5">
    <source>
        <dbReference type="EMBL" id="QBI19054.1"/>
    </source>
</evidence>
<evidence type="ECO:0000259" key="4">
    <source>
        <dbReference type="Pfam" id="PF08241"/>
    </source>
</evidence>
<dbReference type="EMBL" id="CP036402">
    <property type="protein sequence ID" value="QBI19054.1"/>
    <property type="molecule type" value="Genomic_DNA"/>
</dbReference>
<dbReference type="CDD" id="cd02440">
    <property type="entry name" value="AdoMet_MTases"/>
    <property type="match status" value="1"/>
</dbReference>